<evidence type="ECO:0000259" key="1">
    <source>
        <dbReference type="Pfam" id="PF01408"/>
    </source>
</evidence>
<dbReference type="Gene3D" id="3.30.360.10">
    <property type="entry name" value="Dihydrodipicolinate Reductase, domain 2"/>
    <property type="match status" value="1"/>
</dbReference>
<proteinExistence type="predicted"/>
<accession>A0ABU4JXH7</accession>
<gene>
    <name evidence="3" type="ORF">P8V03_17120</name>
</gene>
<dbReference type="PANTHER" id="PTHR43054:SF1">
    <property type="entry name" value="SCYLLO-INOSITOL 2-DEHYDROGENASE (NADP(+)) IOLU"/>
    <property type="match status" value="1"/>
</dbReference>
<reference evidence="3 4" key="1">
    <citation type="submission" date="2023-04" db="EMBL/GenBank/DDBJ databases">
        <title>Clostridium tannerae sp. nov., isolated from the fecal material of an alpaca.</title>
        <authorList>
            <person name="Miller S."/>
            <person name="Hendry M."/>
            <person name="King J."/>
            <person name="Sankaranarayanan K."/>
            <person name="Lawson P.A."/>
        </authorList>
    </citation>
    <scope>NUCLEOTIDE SEQUENCE [LARGE SCALE GENOMIC DNA]</scope>
    <source>
        <strain evidence="3 4">A1-XYC3</strain>
    </source>
</reference>
<dbReference type="PANTHER" id="PTHR43054">
    <property type="match status" value="1"/>
</dbReference>
<dbReference type="Pfam" id="PF01408">
    <property type="entry name" value="GFO_IDH_MocA"/>
    <property type="match status" value="1"/>
</dbReference>
<evidence type="ECO:0000313" key="4">
    <source>
        <dbReference type="Proteomes" id="UP001281656"/>
    </source>
</evidence>
<sequence length="330" mass="37141">MVNFAVIGTNKITDEFIKAASLVEDFKLNAVYSRTEEGGRAFAERYGIKNVFTNLQEMAKSDCIDAVYIASPNSFHSEQAIICLNSKKHVLCEKPIASNVSELNSMILTAKNNDVLLMEAMKTTFLPNFKAIENNIHKLGKIRRYFASYCQYSSRYDLYKEGKAVNTFDLKFSNGAIMDIGTYCIHPLVKLFGMPKDIKSTALKLPSGVDGEGSLVLSYEDMDGVIMYSKITDSHVPCEIQGEKGSMIIDKINNTEKVQIIYRNGNVEDLSVPQLKDTMYYEAKEFIDLIKNNEKQSEVNSYSQSLKVMKIIEISRKETGIIFPADNKLV</sequence>
<dbReference type="Gene3D" id="3.40.50.720">
    <property type="entry name" value="NAD(P)-binding Rossmann-like Domain"/>
    <property type="match status" value="1"/>
</dbReference>
<organism evidence="3 4">
    <name type="scientific">Clostridium tanneri</name>
    <dbReference type="NCBI Taxonomy" id="3037988"/>
    <lineage>
        <taxon>Bacteria</taxon>
        <taxon>Bacillati</taxon>
        <taxon>Bacillota</taxon>
        <taxon>Clostridia</taxon>
        <taxon>Eubacteriales</taxon>
        <taxon>Clostridiaceae</taxon>
        <taxon>Clostridium</taxon>
    </lineage>
</organism>
<comment type="caution">
    <text evidence="3">The sequence shown here is derived from an EMBL/GenBank/DDBJ whole genome shotgun (WGS) entry which is preliminary data.</text>
</comment>
<evidence type="ECO:0000313" key="3">
    <source>
        <dbReference type="EMBL" id="MDW8802869.1"/>
    </source>
</evidence>
<keyword evidence="4" id="KW-1185">Reference proteome</keyword>
<dbReference type="Proteomes" id="UP001281656">
    <property type="component" value="Unassembled WGS sequence"/>
</dbReference>
<dbReference type="EMBL" id="JARUJP010000030">
    <property type="protein sequence ID" value="MDW8802869.1"/>
    <property type="molecule type" value="Genomic_DNA"/>
</dbReference>
<dbReference type="SUPFAM" id="SSF55347">
    <property type="entry name" value="Glyceraldehyde-3-phosphate dehydrogenase-like, C-terminal domain"/>
    <property type="match status" value="1"/>
</dbReference>
<protein>
    <submittedName>
        <fullName evidence="3">Gfo/Idh/MocA family oxidoreductase</fullName>
    </submittedName>
</protein>
<feature type="domain" description="GFO/IDH/MocA-like oxidoreductase" evidence="2">
    <location>
        <begin position="138"/>
        <end position="247"/>
    </location>
</feature>
<dbReference type="Pfam" id="PF22725">
    <property type="entry name" value="GFO_IDH_MocA_C3"/>
    <property type="match status" value="1"/>
</dbReference>
<evidence type="ECO:0000259" key="2">
    <source>
        <dbReference type="Pfam" id="PF22725"/>
    </source>
</evidence>
<dbReference type="InterPro" id="IPR000683">
    <property type="entry name" value="Gfo/Idh/MocA-like_OxRdtase_N"/>
</dbReference>
<name>A0ABU4JXH7_9CLOT</name>
<feature type="domain" description="Gfo/Idh/MocA-like oxidoreductase N-terminal" evidence="1">
    <location>
        <begin position="2"/>
        <end position="119"/>
    </location>
</feature>
<dbReference type="SUPFAM" id="SSF51735">
    <property type="entry name" value="NAD(P)-binding Rossmann-fold domains"/>
    <property type="match status" value="1"/>
</dbReference>
<dbReference type="InterPro" id="IPR036291">
    <property type="entry name" value="NAD(P)-bd_dom_sf"/>
</dbReference>
<dbReference type="RefSeq" id="WP_318799101.1">
    <property type="nucleotide sequence ID" value="NZ_JARUJP010000030.1"/>
</dbReference>
<dbReference type="InterPro" id="IPR055170">
    <property type="entry name" value="GFO_IDH_MocA-like_dom"/>
</dbReference>